<feature type="transmembrane region" description="Helical" evidence="7">
    <location>
        <begin position="96"/>
        <end position="120"/>
    </location>
</feature>
<sequence length="478" mass="54541">MTFNTSESSDEFEEPSIWLSVDFPFYIEGLSIAIVGTFGLVINGVAIFLLTRQKTLRTFHVLLVTLTMFDFLHIILSIACFSLPKLSPWYRNHVLIFIIPYLIPCAQITLASSSFSTVGLTIERYISVCWPYFCYRFRIRASYFIVPVITFSILYNVPRFFEWRTVSEVVEIPCQQRIFVTNDTNLVPGEVFLATDENILDSNCTDFVTNISLQARSLRKHPLYIAVYINWMNFIINLLIPIVGLIYLNCAIYRNMPRIRQFQAPSAPSGSCKRRTSYVVESEAARQQREQEQERDTRYTRASILMVIVFLLCHGPRFATNVMELMFYDESRTQPEWFHVLVSVTHFLVTVNSSFNFLIYFGACQRKCPCTRTGRQQGTDYDHSPLGHTAVTTTVPPGGLLHPNGSSPLNGSFRFNTRQQQTRPLSQESTNDCCGIMSSRAQRYGVQGSGSTFEVRHLTANPASAMDCNGIESEEHSF</sequence>
<keyword evidence="4 7" id="KW-1133">Transmembrane helix</keyword>
<evidence type="ECO:0000256" key="5">
    <source>
        <dbReference type="ARBA" id="ARBA00023136"/>
    </source>
</evidence>
<accession>A0A553PJT9</accession>
<feature type="transmembrane region" description="Helical" evidence="7">
    <location>
        <begin position="299"/>
        <end position="317"/>
    </location>
</feature>
<dbReference type="PROSITE" id="PS50262">
    <property type="entry name" value="G_PROTEIN_RECEP_F1_2"/>
    <property type="match status" value="1"/>
</dbReference>
<evidence type="ECO:0000256" key="2">
    <source>
        <dbReference type="ARBA" id="ARBA00010663"/>
    </source>
</evidence>
<dbReference type="PANTHER" id="PTHR46641:SF2">
    <property type="entry name" value="FMRFAMIDE RECEPTOR"/>
    <property type="match status" value="1"/>
</dbReference>
<dbReference type="GO" id="GO:0016020">
    <property type="term" value="C:membrane"/>
    <property type="evidence" value="ECO:0007669"/>
    <property type="project" value="UniProtKB-SubCell"/>
</dbReference>
<evidence type="ECO:0000313" key="10">
    <source>
        <dbReference type="Proteomes" id="UP000318571"/>
    </source>
</evidence>
<dbReference type="STRING" id="6832.A0A553PJT9"/>
<gene>
    <name evidence="9" type="ORF">TCAL_09774</name>
</gene>
<feature type="transmembrane region" description="Helical" evidence="7">
    <location>
        <begin position="61"/>
        <end position="84"/>
    </location>
</feature>
<dbReference type="PRINTS" id="PR00237">
    <property type="entry name" value="GPCRRHODOPSN"/>
</dbReference>
<dbReference type="InterPro" id="IPR017452">
    <property type="entry name" value="GPCR_Rhodpsn_7TM"/>
</dbReference>
<evidence type="ECO:0000256" key="4">
    <source>
        <dbReference type="ARBA" id="ARBA00022989"/>
    </source>
</evidence>
<dbReference type="OrthoDB" id="10033446at2759"/>
<keyword evidence="10" id="KW-1185">Reference proteome</keyword>
<feature type="region of interest" description="Disordered" evidence="6">
    <location>
        <begin position="411"/>
        <end position="430"/>
    </location>
</feature>
<organism evidence="9 10">
    <name type="scientific">Tigriopus californicus</name>
    <name type="common">Marine copepod</name>
    <dbReference type="NCBI Taxonomy" id="6832"/>
    <lineage>
        <taxon>Eukaryota</taxon>
        <taxon>Metazoa</taxon>
        <taxon>Ecdysozoa</taxon>
        <taxon>Arthropoda</taxon>
        <taxon>Crustacea</taxon>
        <taxon>Multicrustacea</taxon>
        <taxon>Hexanauplia</taxon>
        <taxon>Copepoda</taxon>
        <taxon>Harpacticoida</taxon>
        <taxon>Harpacticidae</taxon>
        <taxon>Tigriopus</taxon>
    </lineage>
</organism>
<feature type="domain" description="G-protein coupled receptors family 1 profile" evidence="8">
    <location>
        <begin position="42"/>
        <end position="360"/>
    </location>
</feature>
<feature type="transmembrane region" description="Helical" evidence="7">
    <location>
        <begin position="337"/>
        <end position="363"/>
    </location>
</feature>
<dbReference type="GO" id="GO:0004930">
    <property type="term" value="F:G protein-coupled receptor activity"/>
    <property type="evidence" value="ECO:0007669"/>
    <property type="project" value="InterPro"/>
</dbReference>
<dbReference type="PANTHER" id="PTHR46641">
    <property type="entry name" value="FMRFAMIDE RECEPTOR-RELATED"/>
    <property type="match status" value="1"/>
</dbReference>
<feature type="transmembrane region" description="Helical" evidence="7">
    <location>
        <begin position="25"/>
        <end position="49"/>
    </location>
</feature>
<comment type="subcellular location">
    <subcellularLocation>
        <location evidence="1">Membrane</location>
    </subcellularLocation>
</comment>
<name>A0A553PJT9_TIGCA</name>
<keyword evidence="5 7" id="KW-0472">Membrane</keyword>
<proteinExistence type="inferred from homology"/>
<dbReference type="CDD" id="cd14978">
    <property type="entry name" value="7tmA_FMRFamide_R-like"/>
    <property type="match status" value="1"/>
</dbReference>
<dbReference type="Gene3D" id="1.20.1070.10">
    <property type="entry name" value="Rhodopsin 7-helix transmembrane proteins"/>
    <property type="match status" value="1"/>
</dbReference>
<keyword evidence="3 7" id="KW-0812">Transmembrane</keyword>
<dbReference type="EMBL" id="VCGU01000003">
    <property type="protein sequence ID" value="TRY77947.1"/>
    <property type="molecule type" value="Genomic_DNA"/>
</dbReference>
<comment type="similarity">
    <text evidence="2">Belongs to the G-protein coupled receptor 1 family.</text>
</comment>
<dbReference type="AlphaFoldDB" id="A0A553PJT9"/>
<evidence type="ECO:0000313" key="9">
    <source>
        <dbReference type="EMBL" id="TRY77947.1"/>
    </source>
</evidence>
<comment type="caution">
    <text evidence="9">The sequence shown here is derived from an EMBL/GenBank/DDBJ whole genome shotgun (WGS) entry which is preliminary data.</text>
</comment>
<dbReference type="InterPro" id="IPR000276">
    <property type="entry name" value="GPCR_Rhodpsn"/>
</dbReference>
<evidence type="ECO:0000256" key="1">
    <source>
        <dbReference type="ARBA" id="ARBA00004370"/>
    </source>
</evidence>
<dbReference type="Proteomes" id="UP000318571">
    <property type="component" value="Chromosome 11"/>
</dbReference>
<evidence type="ECO:0000256" key="3">
    <source>
        <dbReference type="ARBA" id="ARBA00022692"/>
    </source>
</evidence>
<feature type="transmembrane region" description="Helical" evidence="7">
    <location>
        <begin position="141"/>
        <end position="158"/>
    </location>
</feature>
<dbReference type="InterPro" id="IPR052954">
    <property type="entry name" value="GPCR-Ligand_Int"/>
</dbReference>
<evidence type="ECO:0000256" key="6">
    <source>
        <dbReference type="SAM" id="MobiDB-lite"/>
    </source>
</evidence>
<dbReference type="Pfam" id="PF00001">
    <property type="entry name" value="7tm_1"/>
    <property type="match status" value="1"/>
</dbReference>
<protein>
    <recommendedName>
        <fullName evidence="8">G-protein coupled receptors family 1 profile domain-containing protein</fullName>
    </recommendedName>
</protein>
<reference evidence="9 10" key="1">
    <citation type="journal article" date="2018" name="Nat. Ecol. Evol.">
        <title>Genomic signatures of mitonuclear coevolution across populations of Tigriopus californicus.</title>
        <authorList>
            <person name="Barreto F.S."/>
            <person name="Watson E.T."/>
            <person name="Lima T.G."/>
            <person name="Willett C.S."/>
            <person name="Edmands S."/>
            <person name="Li W."/>
            <person name="Burton R.S."/>
        </authorList>
    </citation>
    <scope>NUCLEOTIDE SEQUENCE [LARGE SCALE GENOMIC DNA]</scope>
    <source>
        <strain evidence="9 10">San Diego</strain>
    </source>
</reference>
<feature type="transmembrane region" description="Helical" evidence="7">
    <location>
        <begin position="223"/>
        <end position="248"/>
    </location>
</feature>
<dbReference type="SUPFAM" id="SSF81321">
    <property type="entry name" value="Family A G protein-coupled receptor-like"/>
    <property type="match status" value="1"/>
</dbReference>
<evidence type="ECO:0000259" key="8">
    <source>
        <dbReference type="PROSITE" id="PS50262"/>
    </source>
</evidence>
<evidence type="ECO:0000256" key="7">
    <source>
        <dbReference type="SAM" id="Phobius"/>
    </source>
</evidence>